<dbReference type="RefSeq" id="WP_261945209.1">
    <property type="nucleotide sequence ID" value="NZ_AP031286.1"/>
</dbReference>
<dbReference type="Proteomes" id="UP001154322">
    <property type="component" value="Unassembled WGS sequence"/>
</dbReference>
<comment type="caution">
    <text evidence="3">The sequence shown here is derived from an EMBL/GenBank/DDBJ whole genome shotgun (WGS) entry which is preliminary data.</text>
</comment>
<dbReference type="InterPro" id="IPR001584">
    <property type="entry name" value="Integrase_cat-core"/>
</dbReference>
<evidence type="ECO:0000313" key="3">
    <source>
        <dbReference type="EMBL" id="CAH8249820.1"/>
    </source>
</evidence>
<evidence type="ECO:0000259" key="1">
    <source>
        <dbReference type="PROSITE" id="PS50994"/>
    </source>
</evidence>
<dbReference type="Gene3D" id="3.30.420.10">
    <property type="entry name" value="Ribonuclease H-like superfamily/Ribonuclease H"/>
    <property type="match status" value="1"/>
</dbReference>
<dbReference type="InterPro" id="IPR004189">
    <property type="entry name" value="Phage_Mu_transposase"/>
</dbReference>
<gene>
    <name evidence="2" type="ORF">WJ0W_005323</name>
    <name evidence="3" type="ORF">WJ0W_007004</name>
</gene>
<dbReference type="InterPro" id="IPR012337">
    <property type="entry name" value="RNaseH-like_sf"/>
</dbReference>
<evidence type="ECO:0000313" key="2">
    <source>
        <dbReference type="EMBL" id="CAH8248068.1"/>
    </source>
</evidence>
<dbReference type="EMBL" id="CALYLO010000019">
    <property type="protein sequence ID" value="CAH8249820.1"/>
    <property type="molecule type" value="Genomic_DNA"/>
</dbReference>
<accession>A0ABM9GCD3</accession>
<dbReference type="Pfam" id="PF02914">
    <property type="entry name" value="DDE_2"/>
    <property type="match status" value="1"/>
</dbReference>
<dbReference type="InterPro" id="IPR015378">
    <property type="entry name" value="Transposase-like_Mu_C"/>
</dbReference>
<keyword evidence="4" id="KW-1185">Reference proteome</keyword>
<evidence type="ECO:0000313" key="4">
    <source>
        <dbReference type="Proteomes" id="UP001154322"/>
    </source>
</evidence>
<dbReference type="InterPro" id="IPR036397">
    <property type="entry name" value="RNaseH_sf"/>
</dbReference>
<dbReference type="SUPFAM" id="SSF53098">
    <property type="entry name" value="Ribonuclease H-like"/>
    <property type="match status" value="1"/>
</dbReference>
<feature type="domain" description="Integrase catalytic" evidence="1">
    <location>
        <begin position="276"/>
        <end position="497"/>
    </location>
</feature>
<reference evidence="3" key="1">
    <citation type="submission" date="2022-06" db="EMBL/GenBank/DDBJ databases">
        <authorList>
            <person name="Dietemann V."/>
            <person name="Ory F."/>
            <person name="Dainat B."/>
            <person name="Oberhansli S."/>
        </authorList>
    </citation>
    <scope>NUCLEOTIDE SEQUENCE</scope>
    <source>
        <strain evidence="3">Ena-SAMPLE-TAB-26-04-2022-14:26:32:270-5432</strain>
    </source>
</reference>
<dbReference type="InterPro" id="IPR009004">
    <property type="entry name" value="Transposase_Mu_C"/>
</dbReference>
<dbReference type="Pfam" id="PF09299">
    <property type="entry name" value="Mu-transpos_C"/>
    <property type="match status" value="1"/>
</dbReference>
<protein>
    <submittedName>
        <fullName evidence="3">Mu transposase C-terminal domain-containing protein</fullName>
    </submittedName>
</protein>
<sequence>MSEIYITLEVAAGLEGVSYESVKKKVQRNPEAFKAKKEAAASGGKERVLIAMSTLSKKARQAYKHVTGIEGADVIIKEHVNEKEIPWYIDVDPAEYIEKHGKSYYEAVELAKVIREFLNYGDRDRTEFAVSIAEANGMSQRTLYRYAQSYLEASAWALKMSKQDGKNYDFFKVLALCRKPKQKNTFPSLTPEVRAFIENLWFEPAFASNNGTIEMLYSKLMKIGSMHSWDIPSYPTVARYIGYLMNVKRGKNARLLAEKGMREFKNQRMVKASRNTKALPVMGLVQGDEHTFDVWVKYTYPNGKTKAIRPQLVAWLDTRSRCIVGDVICVKANSQVLKQSLLNMIYADIGGVPEWLLIDNGKDYTAETMTGRKRNERVSFDSETKGFYRSIGIKDDMRSLPYQPWSKAQVERFFGTLISKFEKWLGSYTGTLTGSKTAAKVDKDIKKMLERDELLTLDEFYALWCEWRDEYHRSFHSGLKGQGDKWHTPLEVFWNADRYVKAPPPKSYATILMMKAERVLVRNIGIKKFGYEYRADELCHYIGDKVDIKWDPNDVTKLYVYTVDGQKICEAYSQELLLIAPKMPQKALEDHLKMQKRQLRQTMDDLTYYTTPLEERDPQYQGYGNDVAGFIFKNEAEAAPKQNTKLVALPDDQQFREELRSRKTAKAGKDDADDFYQRQAEKALAALRKLG</sequence>
<name>A0ABM9GCD3_9BACL</name>
<dbReference type="SUPFAM" id="SSF50610">
    <property type="entry name" value="mu transposase, C-terminal domain"/>
    <property type="match status" value="1"/>
</dbReference>
<proteinExistence type="predicted"/>
<dbReference type="PROSITE" id="PS50994">
    <property type="entry name" value="INTEGRASE"/>
    <property type="match status" value="1"/>
</dbReference>
<dbReference type="Gene3D" id="2.30.30.130">
    <property type="entry name" value="Transposase, Mu, C-terminal"/>
    <property type="match status" value="1"/>
</dbReference>
<organism evidence="3 4">
    <name type="scientific">Paenibacillus melissococcoides</name>
    <dbReference type="NCBI Taxonomy" id="2912268"/>
    <lineage>
        <taxon>Bacteria</taxon>
        <taxon>Bacillati</taxon>
        <taxon>Bacillota</taxon>
        <taxon>Bacilli</taxon>
        <taxon>Bacillales</taxon>
        <taxon>Paenibacillaceae</taxon>
        <taxon>Paenibacillus</taxon>
    </lineage>
</organism>
<dbReference type="EMBL" id="CALYLO010000009">
    <property type="protein sequence ID" value="CAH8248068.1"/>
    <property type="molecule type" value="Genomic_DNA"/>
</dbReference>